<evidence type="ECO:0000256" key="2">
    <source>
        <dbReference type="ARBA" id="ARBA00023002"/>
    </source>
</evidence>
<dbReference type="PANTHER" id="PTHR42659:SF9">
    <property type="entry name" value="XANTHINE DEHYDROGENASE FAD-BINDING SUBUNIT XDHB-RELATED"/>
    <property type="match status" value="1"/>
</dbReference>
<dbReference type="RefSeq" id="WP_283409877.1">
    <property type="nucleotide sequence ID" value="NZ_FXUF01000010.1"/>
</dbReference>
<dbReference type="AlphaFoldDB" id="A0AA46AJR7"/>
<dbReference type="PANTHER" id="PTHR42659">
    <property type="entry name" value="XANTHINE DEHYDROGENASE SUBUNIT C-RELATED"/>
    <property type="match status" value="1"/>
</dbReference>
<dbReference type="Pfam" id="PF03450">
    <property type="entry name" value="CO_deh_flav_C"/>
    <property type="match status" value="1"/>
</dbReference>
<sequence length="279" mass="29837">MITVKNVITPSTTAEAFEALQQNRFATLLGGGAFLRMGSKNITTLIDLSRCGLHCITEHDDHWEIGAAVTLGELEQHRELNRQYAGLPAAAVREIVGVQLRNVVTVGASVYARYGFSDLITGLLALPVKVRLHQAGEMPLETFLEQGAGGKDLLEAVIIEKGVCKGGYVSLRKTAGDYALLNAAAAVVNGKLRISVGARPRRAALAHSAMSLLQEAAVTLNESSQMIWTEEVIQQAAETAAGELVFGTNSRSSSAYRQHLCRVLVARVLRACNEGGGRS</sequence>
<keyword evidence="1" id="KW-0285">Flavoprotein</keyword>
<dbReference type="InterPro" id="IPR016169">
    <property type="entry name" value="FAD-bd_PCMH_sub2"/>
</dbReference>
<proteinExistence type="predicted"/>
<dbReference type="Pfam" id="PF00941">
    <property type="entry name" value="FAD_binding_5"/>
    <property type="match status" value="1"/>
</dbReference>
<dbReference type="InterPro" id="IPR005107">
    <property type="entry name" value="CO_DH_flav_C"/>
</dbReference>
<dbReference type="GO" id="GO:0016491">
    <property type="term" value="F:oxidoreductase activity"/>
    <property type="evidence" value="ECO:0007669"/>
    <property type="project" value="UniProtKB-KW"/>
</dbReference>
<evidence type="ECO:0000313" key="5">
    <source>
        <dbReference type="Proteomes" id="UP001158066"/>
    </source>
</evidence>
<comment type="caution">
    <text evidence="4">The sequence shown here is derived from an EMBL/GenBank/DDBJ whole genome shotgun (WGS) entry which is preliminary data.</text>
</comment>
<accession>A0AA46AJR7</accession>
<keyword evidence="5" id="KW-1185">Reference proteome</keyword>
<dbReference type="Gene3D" id="3.30.390.50">
    <property type="entry name" value="CO dehydrogenase flavoprotein, C-terminal domain"/>
    <property type="match status" value="1"/>
</dbReference>
<dbReference type="EMBL" id="FXUF01000010">
    <property type="protein sequence ID" value="SMP62786.1"/>
    <property type="molecule type" value="Genomic_DNA"/>
</dbReference>
<feature type="domain" description="FAD-binding PCMH-type" evidence="3">
    <location>
        <begin position="1"/>
        <end position="163"/>
    </location>
</feature>
<dbReference type="InterPro" id="IPR036318">
    <property type="entry name" value="FAD-bd_PCMH-like_sf"/>
</dbReference>
<dbReference type="GO" id="GO:0071949">
    <property type="term" value="F:FAD binding"/>
    <property type="evidence" value="ECO:0007669"/>
    <property type="project" value="InterPro"/>
</dbReference>
<evidence type="ECO:0000313" key="4">
    <source>
        <dbReference type="EMBL" id="SMP62786.1"/>
    </source>
</evidence>
<dbReference type="InterPro" id="IPR051312">
    <property type="entry name" value="Diverse_Substr_Oxidored"/>
</dbReference>
<dbReference type="SUPFAM" id="SSF56176">
    <property type="entry name" value="FAD-binding/transporter-associated domain-like"/>
    <property type="match status" value="1"/>
</dbReference>
<evidence type="ECO:0000259" key="3">
    <source>
        <dbReference type="PROSITE" id="PS51387"/>
    </source>
</evidence>
<dbReference type="SUPFAM" id="SSF55447">
    <property type="entry name" value="CO dehydrogenase flavoprotein C-terminal domain-like"/>
    <property type="match status" value="1"/>
</dbReference>
<dbReference type="SMART" id="SM01092">
    <property type="entry name" value="CO_deh_flav_C"/>
    <property type="match status" value="1"/>
</dbReference>
<reference evidence="4" key="1">
    <citation type="submission" date="2017-05" db="EMBL/GenBank/DDBJ databases">
        <authorList>
            <person name="Varghese N."/>
            <person name="Submissions S."/>
        </authorList>
    </citation>
    <scope>NUCLEOTIDE SEQUENCE</scope>
    <source>
        <strain evidence="4">Su22</strain>
    </source>
</reference>
<dbReference type="InterPro" id="IPR036683">
    <property type="entry name" value="CO_DH_flav_C_dom_sf"/>
</dbReference>
<keyword evidence="2" id="KW-0560">Oxidoreductase</keyword>
<dbReference type="Proteomes" id="UP001158066">
    <property type="component" value="Unassembled WGS sequence"/>
</dbReference>
<organism evidence="4 5">
    <name type="scientific">Anoxynatronum buryatiense</name>
    <dbReference type="NCBI Taxonomy" id="489973"/>
    <lineage>
        <taxon>Bacteria</taxon>
        <taxon>Bacillati</taxon>
        <taxon>Bacillota</taxon>
        <taxon>Clostridia</taxon>
        <taxon>Eubacteriales</taxon>
        <taxon>Clostridiaceae</taxon>
        <taxon>Anoxynatronum</taxon>
    </lineage>
</organism>
<protein>
    <submittedName>
        <fullName evidence="4">CO or xanthine dehydrogenase, FAD-binding subunit</fullName>
    </submittedName>
</protein>
<dbReference type="Gene3D" id="3.30.465.10">
    <property type="match status" value="1"/>
</dbReference>
<dbReference type="PROSITE" id="PS51387">
    <property type="entry name" value="FAD_PCMH"/>
    <property type="match status" value="1"/>
</dbReference>
<dbReference type="InterPro" id="IPR016166">
    <property type="entry name" value="FAD-bd_PCMH"/>
</dbReference>
<evidence type="ECO:0000256" key="1">
    <source>
        <dbReference type="ARBA" id="ARBA00022630"/>
    </source>
</evidence>
<gene>
    <name evidence="4" type="ORF">SAMN06296020_11091</name>
</gene>
<dbReference type="InterPro" id="IPR002346">
    <property type="entry name" value="Mopterin_DH_FAD-bd"/>
</dbReference>
<name>A0AA46AJR7_9CLOT</name>